<name>A0AAV6HHG2_9TELE</name>
<sequence>MPSPSAPVSSAPGLRRSGGVIGVPCLQSSLSVSLFSPRTEVLRWREFGVPCLQSCLSVRGSKDKIHPPPSACYICIMTIICTFGPDPPNQKTHPVQSRPRAGPDHENGCGTVLARCAKRHRPRSVSRIRVRAKYILLSGTVEEVSTCFAREADMLAKGKSGSKMAQLLSKSNALRRASKEKLAELKKVKEITVKGDELRYM</sequence>
<proteinExistence type="predicted"/>
<accession>A0AAV6HHG2</accession>
<dbReference type="Proteomes" id="UP000823561">
    <property type="component" value="Chromosome 1"/>
</dbReference>
<dbReference type="AlphaFoldDB" id="A0AAV6HHG2"/>
<keyword evidence="2" id="KW-1185">Reference proteome</keyword>
<organism evidence="1 2">
    <name type="scientific">Alosa alosa</name>
    <name type="common">allis shad</name>
    <dbReference type="NCBI Taxonomy" id="278164"/>
    <lineage>
        <taxon>Eukaryota</taxon>
        <taxon>Metazoa</taxon>
        <taxon>Chordata</taxon>
        <taxon>Craniata</taxon>
        <taxon>Vertebrata</taxon>
        <taxon>Euteleostomi</taxon>
        <taxon>Actinopterygii</taxon>
        <taxon>Neopterygii</taxon>
        <taxon>Teleostei</taxon>
        <taxon>Clupei</taxon>
        <taxon>Clupeiformes</taxon>
        <taxon>Clupeoidei</taxon>
        <taxon>Clupeidae</taxon>
        <taxon>Alosa</taxon>
    </lineage>
</organism>
<protein>
    <submittedName>
        <fullName evidence="1">Uncharacterized protein</fullName>
    </submittedName>
</protein>
<evidence type="ECO:0000313" key="1">
    <source>
        <dbReference type="EMBL" id="KAG5285351.1"/>
    </source>
</evidence>
<reference evidence="1 2" key="1">
    <citation type="submission" date="2020-10" db="EMBL/GenBank/DDBJ databases">
        <title>Chromosome-scale genome assembly of the Allis shad, Alosa alosa.</title>
        <authorList>
            <person name="Margot Z."/>
            <person name="Christophe K."/>
            <person name="Cabau C."/>
            <person name="Louis A."/>
            <person name="Berthelot C."/>
            <person name="Parey E."/>
            <person name="Roest Crollius H."/>
            <person name="Montfort J."/>
            <person name="Robinson-Rechavi M."/>
            <person name="Bucao C."/>
            <person name="Bouchez O."/>
            <person name="Gislard M."/>
            <person name="Lluch J."/>
            <person name="Milhes M."/>
            <person name="Lampietro C."/>
            <person name="Lopez Roques C."/>
            <person name="Donnadieu C."/>
            <person name="Braasch I."/>
            <person name="Desvignes T."/>
            <person name="Postlethwait J."/>
            <person name="Bobe J."/>
            <person name="Guiguen Y."/>
        </authorList>
    </citation>
    <scope>NUCLEOTIDE SEQUENCE [LARGE SCALE GENOMIC DNA]</scope>
    <source>
        <strain evidence="1">M-15738</strain>
        <tissue evidence="1">Blood</tissue>
    </source>
</reference>
<evidence type="ECO:0000313" key="2">
    <source>
        <dbReference type="Proteomes" id="UP000823561"/>
    </source>
</evidence>
<dbReference type="EMBL" id="JADWDJ010000001">
    <property type="protein sequence ID" value="KAG5285351.1"/>
    <property type="molecule type" value="Genomic_DNA"/>
</dbReference>
<comment type="caution">
    <text evidence="1">The sequence shown here is derived from an EMBL/GenBank/DDBJ whole genome shotgun (WGS) entry which is preliminary data.</text>
</comment>
<gene>
    <name evidence="1" type="ORF">AALO_G00002430</name>
</gene>